<gene>
    <name evidence="1" type="ORF">MUN79_17795</name>
</gene>
<sequence length="47" mass="5500">MQNLYGGIFQWVNEGRPVYNQQGLTKNIHPYSALWSPWLSQGTKVYE</sequence>
<proteinExistence type="predicted"/>
<dbReference type="EMBL" id="CP095046">
    <property type="protein sequence ID" value="UOQ70558.1"/>
    <property type="molecule type" value="Genomic_DNA"/>
</dbReference>
<organism evidence="1 2">
    <name type="scientific">Hymenobacter cellulosilyticus</name>
    <dbReference type="NCBI Taxonomy" id="2932248"/>
    <lineage>
        <taxon>Bacteria</taxon>
        <taxon>Pseudomonadati</taxon>
        <taxon>Bacteroidota</taxon>
        <taxon>Cytophagia</taxon>
        <taxon>Cytophagales</taxon>
        <taxon>Hymenobacteraceae</taxon>
        <taxon>Hymenobacter</taxon>
    </lineage>
</organism>
<dbReference type="KEGG" id="hcu:MUN79_17795"/>
<dbReference type="RefSeq" id="WP_244673977.1">
    <property type="nucleotide sequence ID" value="NZ_CP095046.1"/>
</dbReference>
<dbReference type="Proteomes" id="UP000831796">
    <property type="component" value="Chromosome"/>
</dbReference>
<accession>A0A8T9Q3V0</accession>
<evidence type="ECO:0000313" key="2">
    <source>
        <dbReference type="Proteomes" id="UP000831796"/>
    </source>
</evidence>
<dbReference type="AlphaFoldDB" id="A0A8T9Q3V0"/>
<reference evidence="1" key="1">
    <citation type="submission" date="2022-04" db="EMBL/GenBank/DDBJ databases">
        <title>Hymenobacter sp. isolated from the air.</title>
        <authorList>
            <person name="Won M."/>
            <person name="Lee C.-M."/>
            <person name="Woen H.-Y."/>
            <person name="Kwon S.-W."/>
        </authorList>
    </citation>
    <scope>NUCLEOTIDE SEQUENCE</scope>
    <source>
        <strain evidence="1">5116S-3</strain>
    </source>
</reference>
<evidence type="ECO:0000313" key="1">
    <source>
        <dbReference type="EMBL" id="UOQ70558.1"/>
    </source>
</evidence>
<name>A0A8T9Q3V0_9BACT</name>
<keyword evidence="2" id="KW-1185">Reference proteome</keyword>
<protein>
    <submittedName>
        <fullName evidence="1">Uncharacterized protein</fullName>
    </submittedName>
</protein>